<evidence type="ECO:0000256" key="2">
    <source>
        <dbReference type="ARBA" id="ARBA00011738"/>
    </source>
</evidence>
<feature type="domain" description="Peptidase M24" evidence="17">
    <location>
        <begin position="265"/>
        <end position="499"/>
    </location>
</feature>
<dbReference type="InterPro" id="IPR001131">
    <property type="entry name" value="Peptidase_M24B_aminopep-P_CS"/>
</dbReference>
<dbReference type="Gene3D" id="3.90.230.10">
    <property type="entry name" value="Creatinase/methionine aminopeptidase superfamily"/>
    <property type="match status" value="1"/>
</dbReference>
<dbReference type="GO" id="GO:0006508">
    <property type="term" value="P:proteolysis"/>
    <property type="evidence" value="ECO:0007669"/>
    <property type="project" value="UniProtKB-KW"/>
</dbReference>
<evidence type="ECO:0000256" key="6">
    <source>
        <dbReference type="ARBA" id="ARBA00022997"/>
    </source>
</evidence>
<evidence type="ECO:0000259" key="18">
    <source>
        <dbReference type="Pfam" id="PF05195"/>
    </source>
</evidence>
<organism evidence="19">
    <name type="scientific">Notodromas monacha</name>
    <dbReference type="NCBI Taxonomy" id="399045"/>
    <lineage>
        <taxon>Eukaryota</taxon>
        <taxon>Metazoa</taxon>
        <taxon>Ecdysozoa</taxon>
        <taxon>Arthropoda</taxon>
        <taxon>Crustacea</taxon>
        <taxon>Oligostraca</taxon>
        <taxon>Ostracoda</taxon>
        <taxon>Podocopa</taxon>
        <taxon>Podocopida</taxon>
        <taxon>Cypridocopina</taxon>
        <taxon>Cypridoidea</taxon>
        <taxon>Cyprididae</taxon>
        <taxon>Notodromas</taxon>
    </lineage>
</organism>
<keyword evidence="3" id="KW-0645">Protease</keyword>
<evidence type="ECO:0000313" key="20">
    <source>
        <dbReference type="Proteomes" id="UP000678499"/>
    </source>
</evidence>
<keyword evidence="4 16" id="KW-0479">Metal-binding</keyword>
<evidence type="ECO:0000256" key="12">
    <source>
        <dbReference type="ARBA" id="ARBA00044252"/>
    </source>
</evidence>
<comment type="subunit">
    <text evidence="2">Homodimer.</text>
</comment>
<dbReference type="Gene3D" id="3.40.350.10">
    <property type="entry name" value="Creatinase/prolidase N-terminal domain"/>
    <property type="match status" value="2"/>
</dbReference>
<dbReference type="CDD" id="cd01087">
    <property type="entry name" value="Prolidase"/>
    <property type="match status" value="1"/>
</dbReference>
<accession>A0A7R9GAL1</accession>
<dbReference type="GO" id="GO:0102009">
    <property type="term" value="F:proline dipeptidase activity"/>
    <property type="evidence" value="ECO:0007669"/>
    <property type="project" value="UniProtKB-EC"/>
</dbReference>
<keyword evidence="5" id="KW-0378">Hydrolase</keyword>
<sequence length="552" mass="61280">MTTSNALSSCTESAAAFTLGAHTLSVSLEIHAENRQRLVGCLWQKYGPDIKGSFVLLCGGTSRDAVWYASDAGEPFKQECFFHWAFGVLEPDWLGGLNVDTGKSYLFMPKQNVRAFIIFCKLDFCISVMLFVIMEDVNISKWRYASGRLLNESMIKSGVFPSQKFFRHVVPNAVDEVLYLDEIVSLLNDMVPTRLLTLRGRGTDSEVWTREAQFEGINKFFVDNAVLHRAMVDCRVRKVINYVIRVSKSLTEAKRRFQSSLREHLHYFLRAGPMMEYHLEAIFKHHIFYYGGMRRTASICVCGSGPNASILRYGNSIMPNDRLIRDGDLCLLDMGGEYYGYASDISLTFPINGIFSEDQKAIYNAVLRASKSILSLIRPGVSFPDMHRVAERVILEDLIKVGILKGDLENMWKLNVAAVFMPHGVGHLLGLDVHDVGGYAEGTPPRPQLDALPGIYFIDALLDAAIQSGDSRSSFFDVDVLPRFRGFGGVRIEDDVVVTSEGCEVLTASIPRSVADIETVMAEGRKLTVSLPEPLCSAGACATSPTNPLTSS</sequence>
<name>A0A7R9GAL1_9CRUS</name>
<evidence type="ECO:0000259" key="17">
    <source>
        <dbReference type="Pfam" id="PF00557"/>
    </source>
</evidence>
<keyword evidence="7" id="KW-0482">Metalloprotease</keyword>
<reference evidence="19" key="1">
    <citation type="submission" date="2020-11" db="EMBL/GenBank/DDBJ databases">
        <authorList>
            <person name="Tran Van P."/>
        </authorList>
    </citation>
    <scope>NUCLEOTIDE SEQUENCE</scope>
</reference>
<dbReference type="PROSITE" id="PS00491">
    <property type="entry name" value="PROLINE_PEPTIDASE"/>
    <property type="match status" value="1"/>
</dbReference>
<evidence type="ECO:0000256" key="13">
    <source>
        <dbReference type="ARBA" id="ARBA00044284"/>
    </source>
</evidence>
<evidence type="ECO:0000256" key="16">
    <source>
        <dbReference type="RuleBase" id="RU000590"/>
    </source>
</evidence>
<dbReference type="PANTHER" id="PTHR48480:SF2">
    <property type="entry name" value="PEPTIDASE D"/>
    <property type="match status" value="1"/>
</dbReference>
<dbReference type="Pfam" id="PF00557">
    <property type="entry name" value="Peptidase_M24"/>
    <property type="match status" value="1"/>
</dbReference>
<dbReference type="GO" id="GO:0030145">
    <property type="term" value="F:manganese ion binding"/>
    <property type="evidence" value="ECO:0007669"/>
    <property type="project" value="InterPro"/>
</dbReference>
<comment type="similarity">
    <text evidence="9">Belongs to the peptidase M24B family. Eukaryotic-type prolidase subfamily.</text>
</comment>
<evidence type="ECO:0000256" key="1">
    <source>
        <dbReference type="ARBA" id="ARBA00001936"/>
    </source>
</evidence>
<evidence type="ECO:0000256" key="9">
    <source>
        <dbReference type="ARBA" id="ARBA00043990"/>
    </source>
</evidence>
<evidence type="ECO:0000256" key="8">
    <source>
        <dbReference type="ARBA" id="ARBA00023211"/>
    </source>
</evidence>
<dbReference type="InterPro" id="IPR052433">
    <property type="entry name" value="X-Pro_dipept-like"/>
</dbReference>
<evidence type="ECO:0000256" key="14">
    <source>
        <dbReference type="ARBA" id="ARBA00044351"/>
    </source>
</evidence>
<comment type="cofactor">
    <cofactor evidence="1">
        <name>Mn(2+)</name>
        <dbReference type="ChEBI" id="CHEBI:29035"/>
    </cofactor>
</comment>
<evidence type="ECO:0000256" key="15">
    <source>
        <dbReference type="ARBA" id="ARBA00048994"/>
    </source>
</evidence>
<evidence type="ECO:0000256" key="3">
    <source>
        <dbReference type="ARBA" id="ARBA00022670"/>
    </source>
</evidence>
<dbReference type="OrthoDB" id="10261878at2759"/>
<dbReference type="InterPro" id="IPR000994">
    <property type="entry name" value="Pept_M24"/>
</dbReference>
<dbReference type="SUPFAM" id="SSF55920">
    <property type="entry name" value="Creatinase/aminopeptidase"/>
    <property type="match status" value="1"/>
</dbReference>
<dbReference type="GO" id="GO:0070006">
    <property type="term" value="F:metalloaminopeptidase activity"/>
    <property type="evidence" value="ECO:0007669"/>
    <property type="project" value="InterPro"/>
</dbReference>
<dbReference type="EMBL" id="CAJPEX010000162">
    <property type="protein sequence ID" value="CAG0913867.1"/>
    <property type="molecule type" value="Genomic_DNA"/>
</dbReference>
<evidence type="ECO:0000256" key="10">
    <source>
        <dbReference type="ARBA" id="ARBA00044051"/>
    </source>
</evidence>
<comment type="catalytic activity">
    <reaction evidence="15">
        <text>Xaa-L-Pro dipeptide + H2O = an L-alpha-amino acid + L-proline</text>
        <dbReference type="Rhea" id="RHEA:76407"/>
        <dbReference type="ChEBI" id="CHEBI:15377"/>
        <dbReference type="ChEBI" id="CHEBI:59869"/>
        <dbReference type="ChEBI" id="CHEBI:60039"/>
        <dbReference type="ChEBI" id="CHEBI:195196"/>
        <dbReference type="EC" id="3.4.13.9"/>
    </reaction>
</comment>
<keyword evidence="8" id="KW-0464">Manganese</keyword>
<keyword evidence="6" id="KW-0224">Dipeptidase</keyword>
<evidence type="ECO:0000313" key="19">
    <source>
        <dbReference type="EMBL" id="CAD7273715.1"/>
    </source>
</evidence>
<dbReference type="AlphaFoldDB" id="A0A7R9GAL1"/>
<feature type="domain" description="Aminopeptidase P N-terminal" evidence="18">
    <location>
        <begin position="31"/>
        <end position="113"/>
    </location>
</feature>
<evidence type="ECO:0000256" key="7">
    <source>
        <dbReference type="ARBA" id="ARBA00023049"/>
    </source>
</evidence>
<dbReference type="Proteomes" id="UP000678499">
    <property type="component" value="Unassembled WGS sequence"/>
</dbReference>
<dbReference type="Pfam" id="PF05195">
    <property type="entry name" value="AMP_N"/>
    <property type="match status" value="1"/>
</dbReference>
<dbReference type="InterPro" id="IPR007865">
    <property type="entry name" value="Aminopep_P_N"/>
</dbReference>
<dbReference type="SUPFAM" id="SSF53092">
    <property type="entry name" value="Creatinase/prolidase N-terminal domain"/>
    <property type="match status" value="1"/>
</dbReference>
<evidence type="ECO:0000256" key="5">
    <source>
        <dbReference type="ARBA" id="ARBA00022801"/>
    </source>
</evidence>
<proteinExistence type="inferred from homology"/>
<dbReference type="EC" id="3.4.13.9" evidence="10"/>
<evidence type="ECO:0000256" key="4">
    <source>
        <dbReference type="ARBA" id="ARBA00022723"/>
    </source>
</evidence>
<dbReference type="InterPro" id="IPR029149">
    <property type="entry name" value="Creatin/AminoP/Spt16_N"/>
</dbReference>
<dbReference type="InterPro" id="IPR036005">
    <property type="entry name" value="Creatinase/aminopeptidase-like"/>
</dbReference>
<gene>
    <name evidence="19" type="ORF">NMOB1V02_LOCUS1588</name>
</gene>
<protein>
    <recommendedName>
        <fullName evidence="11">Xaa-Pro dipeptidase</fullName>
        <ecNumber evidence="10">3.4.13.9</ecNumber>
    </recommendedName>
    <alternativeName>
        <fullName evidence="14">Imidodipeptidase</fullName>
    </alternativeName>
    <alternativeName>
        <fullName evidence="12">Peptidase D</fullName>
    </alternativeName>
    <alternativeName>
        <fullName evidence="13">Proline dipeptidase</fullName>
    </alternativeName>
</protein>
<keyword evidence="20" id="KW-1185">Reference proteome</keyword>
<evidence type="ECO:0000256" key="11">
    <source>
        <dbReference type="ARBA" id="ARBA00044141"/>
    </source>
</evidence>
<dbReference type="PANTHER" id="PTHR48480">
    <property type="match status" value="1"/>
</dbReference>
<dbReference type="EMBL" id="OA882199">
    <property type="protein sequence ID" value="CAD7273715.1"/>
    <property type="molecule type" value="Genomic_DNA"/>
</dbReference>